<evidence type="ECO:0000313" key="1">
    <source>
        <dbReference type="EMBL" id="KAF2795920.1"/>
    </source>
</evidence>
<accession>A0A6A6XHB6</accession>
<keyword evidence="2" id="KW-1185">Reference proteome</keyword>
<evidence type="ECO:0000313" key="2">
    <source>
        <dbReference type="Proteomes" id="UP000799757"/>
    </source>
</evidence>
<name>A0A6A6XHB6_9PLEO</name>
<dbReference type="Proteomes" id="UP000799757">
    <property type="component" value="Unassembled WGS sequence"/>
</dbReference>
<gene>
    <name evidence="1" type="ORF">K505DRAFT_6127</name>
</gene>
<sequence>MGQERRRRRSNSGMLYVVCIVLSRERARWWRRKQRVPTAQTNNCSNPACLAPDHVFPVPSSCWLGESMFLARGVHPTHVDVAPLRRTTLSFMLSTPSHLECVCSIHVTDCGYVCTYVLAASLAPAQDEGDVQSSAAHGSCDSSVLT</sequence>
<organism evidence="1 2">
    <name type="scientific">Melanomma pulvis-pyrius CBS 109.77</name>
    <dbReference type="NCBI Taxonomy" id="1314802"/>
    <lineage>
        <taxon>Eukaryota</taxon>
        <taxon>Fungi</taxon>
        <taxon>Dikarya</taxon>
        <taxon>Ascomycota</taxon>
        <taxon>Pezizomycotina</taxon>
        <taxon>Dothideomycetes</taxon>
        <taxon>Pleosporomycetidae</taxon>
        <taxon>Pleosporales</taxon>
        <taxon>Melanommataceae</taxon>
        <taxon>Melanomma</taxon>
    </lineage>
</organism>
<dbReference type="AlphaFoldDB" id="A0A6A6XHB6"/>
<protein>
    <submittedName>
        <fullName evidence="1">Uncharacterized protein</fullName>
    </submittedName>
</protein>
<reference evidence="1" key="1">
    <citation type="journal article" date="2020" name="Stud. Mycol.">
        <title>101 Dothideomycetes genomes: a test case for predicting lifestyles and emergence of pathogens.</title>
        <authorList>
            <person name="Haridas S."/>
            <person name="Albert R."/>
            <person name="Binder M."/>
            <person name="Bloem J."/>
            <person name="Labutti K."/>
            <person name="Salamov A."/>
            <person name="Andreopoulos B."/>
            <person name="Baker S."/>
            <person name="Barry K."/>
            <person name="Bills G."/>
            <person name="Bluhm B."/>
            <person name="Cannon C."/>
            <person name="Castanera R."/>
            <person name="Culley D."/>
            <person name="Daum C."/>
            <person name="Ezra D."/>
            <person name="Gonzalez J."/>
            <person name="Henrissat B."/>
            <person name="Kuo A."/>
            <person name="Liang C."/>
            <person name="Lipzen A."/>
            <person name="Lutzoni F."/>
            <person name="Magnuson J."/>
            <person name="Mondo S."/>
            <person name="Nolan M."/>
            <person name="Ohm R."/>
            <person name="Pangilinan J."/>
            <person name="Park H.-J."/>
            <person name="Ramirez L."/>
            <person name="Alfaro M."/>
            <person name="Sun H."/>
            <person name="Tritt A."/>
            <person name="Yoshinaga Y."/>
            <person name="Zwiers L.-H."/>
            <person name="Turgeon B."/>
            <person name="Goodwin S."/>
            <person name="Spatafora J."/>
            <person name="Crous P."/>
            <person name="Grigoriev I."/>
        </authorList>
    </citation>
    <scope>NUCLEOTIDE SEQUENCE</scope>
    <source>
        <strain evidence="1">CBS 109.77</strain>
    </source>
</reference>
<dbReference type="EMBL" id="MU001844">
    <property type="protein sequence ID" value="KAF2795920.1"/>
    <property type="molecule type" value="Genomic_DNA"/>
</dbReference>
<proteinExistence type="predicted"/>